<dbReference type="Gene3D" id="2.60.120.200">
    <property type="match status" value="1"/>
</dbReference>
<protein>
    <submittedName>
        <fullName evidence="1">Uncharacterized protein</fullName>
    </submittedName>
</protein>
<feature type="non-terminal residue" evidence="1">
    <location>
        <position position="1"/>
    </location>
</feature>
<dbReference type="AlphaFoldDB" id="A0A0F8VRB8"/>
<organism evidence="1">
    <name type="scientific">marine sediment metagenome</name>
    <dbReference type="NCBI Taxonomy" id="412755"/>
    <lineage>
        <taxon>unclassified sequences</taxon>
        <taxon>metagenomes</taxon>
        <taxon>ecological metagenomes</taxon>
    </lineage>
</organism>
<gene>
    <name evidence="1" type="ORF">LCGC14_3160750</name>
</gene>
<accession>A0A0F8VRB8</accession>
<comment type="caution">
    <text evidence="1">The sequence shown here is derived from an EMBL/GenBank/DDBJ whole genome shotgun (WGS) entry which is preliminary data.</text>
</comment>
<proteinExistence type="predicted"/>
<evidence type="ECO:0000313" key="1">
    <source>
        <dbReference type="EMBL" id="KKK46888.1"/>
    </source>
</evidence>
<reference evidence="1" key="1">
    <citation type="journal article" date="2015" name="Nature">
        <title>Complex archaea that bridge the gap between prokaryotes and eukaryotes.</title>
        <authorList>
            <person name="Spang A."/>
            <person name="Saw J.H."/>
            <person name="Jorgensen S.L."/>
            <person name="Zaremba-Niedzwiedzka K."/>
            <person name="Martijn J."/>
            <person name="Lind A.E."/>
            <person name="van Eijk R."/>
            <person name="Schleper C."/>
            <person name="Guy L."/>
            <person name="Ettema T.J."/>
        </authorList>
    </citation>
    <scope>NUCLEOTIDE SEQUENCE</scope>
</reference>
<name>A0A0F8VRB8_9ZZZZ</name>
<sequence length="262" mass="28840">DGTDCSNRRSQVQDTKFTVDTDLAVAIIPNNAERWISMSVFLDANFPVLNQSSGFMALMGLKGAGSVGSAGYVGPIQGWLGLTLDDSGFAFRDTWISDAVGDTNTDFWRQFSYSQDGCNWSGGNIHWTPNQAAATALLGDLNKGGWTDFIFHFRTDTRDLADQEANNNGFYDIYMRHNSNARKQVLAIRPQNNVDFGGTAPREYNKGIGVDGAYYTNWAIGCYCSTNRVLSAPNNLVLYWDNLKVGDENVSFSQMTPDGTTL</sequence>
<dbReference type="EMBL" id="LAZR01069855">
    <property type="protein sequence ID" value="KKK46888.1"/>
    <property type="molecule type" value="Genomic_DNA"/>
</dbReference>